<gene>
    <name evidence="5" type="ORF">GYN08_03750</name>
</gene>
<organism evidence="5 6">
    <name type="scientific">Saccharibacillus alkalitolerans</name>
    <dbReference type="NCBI Taxonomy" id="2705290"/>
    <lineage>
        <taxon>Bacteria</taxon>
        <taxon>Bacillati</taxon>
        <taxon>Bacillota</taxon>
        <taxon>Bacilli</taxon>
        <taxon>Bacillales</taxon>
        <taxon>Paenibacillaceae</taxon>
        <taxon>Saccharibacillus</taxon>
    </lineage>
</organism>
<keyword evidence="3" id="KW-0472">Membrane</keyword>
<dbReference type="Gene3D" id="1.10.287.950">
    <property type="entry name" value="Methyl-accepting chemotaxis protein"/>
    <property type="match status" value="1"/>
</dbReference>
<dbReference type="SUPFAM" id="SSF58104">
    <property type="entry name" value="Methyl-accepting chemotaxis protein (MCP) signaling domain"/>
    <property type="match status" value="1"/>
</dbReference>
<evidence type="ECO:0000313" key="6">
    <source>
        <dbReference type="Proteomes" id="UP000800303"/>
    </source>
</evidence>
<evidence type="ECO:0000256" key="1">
    <source>
        <dbReference type="ARBA" id="ARBA00023224"/>
    </source>
</evidence>
<dbReference type="PROSITE" id="PS50111">
    <property type="entry name" value="CHEMOTAXIS_TRANSDUC_2"/>
    <property type="match status" value="1"/>
</dbReference>
<reference evidence="5 6" key="1">
    <citation type="submission" date="2020-01" db="EMBL/GenBank/DDBJ databases">
        <title>Polyphasic characterisation and genomic insights into a novel alkali tolerant bacterium VR-M41.</title>
        <authorList>
            <person name="Vemuluri V.R."/>
        </authorList>
    </citation>
    <scope>NUCLEOTIDE SEQUENCE [LARGE SCALE GENOMIC DNA]</scope>
    <source>
        <strain evidence="5 6">VR-M41</strain>
    </source>
</reference>
<dbReference type="PANTHER" id="PTHR32089:SF112">
    <property type="entry name" value="LYSOZYME-LIKE PROTEIN-RELATED"/>
    <property type="match status" value="1"/>
</dbReference>
<dbReference type="SMART" id="SM00283">
    <property type="entry name" value="MA"/>
    <property type="match status" value="1"/>
</dbReference>
<evidence type="ECO:0000259" key="4">
    <source>
        <dbReference type="PROSITE" id="PS50111"/>
    </source>
</evidence>
<dbReference type="RefSeq" id="WP_166272612.1">
    <property type="nucleotide sequence ID" value="NZ_JAAFGS010000001.1"/>
</dbReference>
<keyword evidence="1 2" id="KW-0807">Transducer</keyword>
<keyword evidence="3" id="KW-1133">Transmembrane helix</keyword>
<name>A0ABX0F1P2_9BACL</name>
<accession>A0ABX0F1P2</accession>
<dbReference type="Proteomes" id="UP000800303">
    <property type="component" value="Unassembled WGS sequence"/>
</dbReference>
<protein>
    <recommendedName>
        <fullName evidence="4">Methyl-accepting transducer domain-containing protein</fullName>
    </recommendedName>
</protein>
<evidence type="ECO:0000313" key="5">
    <source>
        <dbReference type="EMBL" id="NGZ74420.1"/>
    </source>
</evidence>
<proteinExistence type="predicted"/>
<comment type="caution">
    <text evidence="5">The sequence shown here is derived from an EMBL/GenBank/DDBJ whole genome shotgun (WGS) entry which is preliminary data.</text>
</comment>
<dbReference type="InterPro" id="IPR004089">
    <property type="entry name" value="MCPsignal_dom"/>
</dbReference>
<dbReference type="PANTHER" id="PTHR32089">
    <property type="entry name" value="METHYL-ACCEPTING CHEMOTAXIS PROTEIN MCPB"/>
    <property type="match status" value="1"/>
</dbReference>
<dbReference type="Pfam" id="PF00015">
    <property type="entry name" value="MCPsignal"/>
    <property type="match status" value="1"/>
</dbReference>
<feature type="transmembrane region" description="Helical" evidence="3">
    <location>
        <begin position="55"/>
        <end position="76"/>
    </location>
</feature>
<evidence type="ECO:0000256" key="3">
    <source>
        <dbReference type="SAM" id="Phobius"/>
    </source>
</evidence>
<feature type="transmembrane region" description="Helical" evidence="3">
    <location>
        <begin position="83"/>
        <end position="100"/>
    </location>
</feature>
<sequence>MRAKRNRLMLSLTAGTLLLSFIFHFFNRSLGLFEQLMHESGMGAMHQAASGGDYSLVLNVLLVLPALFLGAAWFFYARSTEHVAIPVMNTLGLTFASISITAGGGGYVEFHFSIFMVVAFLVFYESVALVALMTSIFAVVHVVAIFWMTELYLGSETYTFSMLLLHAVFLLLTSGSIIWQIIVKRRFAEKVEVEREAKRLELEQAFGTLSDMSARLSATFESVAEKSETISESGRGLSSSFEELASELDLQLKSVERAGNSLEDIYAIVEETREASHEASAHAERTRTALPEAVEEMQRLHGGMGELSRTVGETAETIRDLDESAREADRILLAIREVADRTNLLSLNASIEAARAGEQGRGFAVVASEIRALAEQSRSSAEEVNRIVGGIREETRRSAQRMNDSREMAEVSLEQTAGAIRLLDEAGHSASELIGAVGLIGGRVDKLAERSRRISEDMHEVSAVAGRTTDALRSFGRTTRDQVEASLEMNGELQELKRLSGETQQQRLAN</sequence>
<keyword evidence="6" id="KW-1185">Reference proteome</keyword>
<feature type="transmembrane region" description="Helical" evidence="3">
    <location>
        <begin position="129"/>
        <end position="148"/>
    </location>
</feature>
<feature type="domain" description="Methyl-accepting transducer" evidence="4">
    <location>
        <begin position="226"/>
        <end position="462"/>
    </location>
</feature>
<keyword evidence="3" id="KW-0812">Transmembrane</keyword>
<feature type="transmembrane region" description="Helical" evidence="3">
    <location>
        <begin position="160"/>
        <end position="182"/>
    </location>
</feature>
<dbReference type="EMBL" id="JAAFGS010000001">
    <property type="protein sequence ID" value="NGZ74420.1"/>
    <property type="molecule type" value="Genomic_DNA"/>
</dbReference>
<evidence type="ECO:0000256" key="2">
    <source>
        <dbReference type="PROSITE-ProRule" id="PRU00284"/>
    </source>
</evidence>